<dbReference type="Proteomes" id="UP000789759">
    <property type="component" value="Unassembled WGS sequence"/>
</dbReference>
<reference evidence="1" key="1">
    <citation type="submission" date="2021-06" db="EMBL/GenBank/DDBJ databases">
        <authorList>
            <person name="Kallberg Y."/>
            <person name="Tangrot J."/>
            <person name="Rosling A."/>
        </authorList>
    </citation>
    <scope>NUCLEOTIDE SEQUENCE</scope>
    <source>
        <strain evidence="1">FL966</strain>
    </source>
</reference>
<organism evidence="1 2">
    <name type="scientific">Cetraspora pellucida</name>
    <dbReference type="NCBI Taxonomy" id="1433469"/>
    <lineage>
        <taxon>Eukaryota</taxon>
        <taxon>Fungi</taxon>
        <taxon>Fungi incertae sedis</taxon>
        <taxon>Mucoromycota</taxon>
        <taxon>Glomeromycotina</taxon>
        <taxon>Glomeromycetes</taxon>
        <taxon>Diversisporales</taxon>
        <taxon>Gigasporaceae</taxon>
        <taxon>Cetraspora</taxon>
    </lineage>
</organism>
<dbReference type="OrthoDB" id="415230at2759"/>
<comment type="caution">
    <text evidence="1">The sequence shown here is derived from an EMBL/GenBank/DDBJ whole genome shotgun (WGS) entry which is preliminary data.</text>
</comment>
<evidence type="ECO:0000313" key="1">
    <source>
        <dbReference type="EMBL" id="CAG8799509.1"/>
    </source>
</evidence>
<dbReference type="AlphaFoldDB" id="A0A9N9JWG6"/>
<gene>
    <name evidence="1" type="ORF">CPELLU_LOCUS17602</name>
</gene>
<sequence>MTFVKKLINKLNKKTNIEDKIEQDNSWSNYIEKNKNSWNVEENENSWKFEENENSWKFEENENSWDEKNNESSWSTNEKEILETSFTLIEQENPFDNTLIIKETNIKICQLEIQFLLIKLQLAEEDIIKYIDPFQICYSQRQINNTFQIGNDIENTINDLVNNKIKIENFPIIQICIIDDIFYSSDNRRLYCFKEAIRRGLNIKKIPVNIKRISDLNINWKMKGNYKIVKHNDYRNIIVSPFAKNGRVIDKKGYWEYRE</sequence>
<proteinExistence type="predicted"/>
<keyword evidence="2" id="KW-1185">Reference proteome</keyword>
<dbReference type="EMBL" id="CAJVQA010030508">
    <property type="protein sequence ID" value="CAG8799509.1"/>
    <property type="molecule type" value="Genomic_DNA"/>
</dbReference>
<evidence type="ECO:0000313" key="2">
    <source>
        <dbReference type="Proteomes" id="UP000789759"/>
    </source>
</evidence>
<protein>
    <submittedName>
        <fullName evidence="1">21891_t:CDS:1</fullName>
    </submittedName>
</protein>
<accession>A0A9N9JWG6</accession>
<name>A0A9N9JWG6_9GLOM</name>